<comment type="caution">
    <text evidence="1">The sequence shown here is derived from an EMBL/GenBank/DDBJ whole genome shotgun (WGS) entry which is preliminary data.</text>
</comment>
<dbReference type="EMBL" id="BAABME010009096">
    <property type="protein sequence ID" value="GAA0174482.1"/>
    <property type="molecule type" value="Genomic_DNA"/>
</dbReference>
<keyword evidence="2" id="KW-1185">Reference proteome</keyword>
<protein>
    <submittedName>
        <fullName evidence="1">Uncharacterized protein</fullName>
    </submittedName>
</protein>
<proteinExistence type="predicted"/>
<sequence>MKSNVDTSAVNLEDGHKVQTMVTKAGSGVVYVHNVPEKNEILMMPNQVSCGLSIPPTFATTITLAAQPPLRPQNVSVMPSMLKPSLLSF</sequence>
<evidence type="ECO:0000313" key="1">
    <source>
        <dbReference type="EMBL" id="GAA0174482.1"/>
    </source>
</evidence>
<dbReference type="Proteomes" id="UP001454036">
    <property type="component" value="Unassembled WGS sequence"/>
</dbReference>
<dbReference type="AlphaFoldDB" id="A0AAV3RHH6"/>
<name>A0AAV3RHH6_LITER</name>
<reference evidence="1 2" key="1">
    <citation type="submission" date="2024-01" db="EMBL/GenBank/DDBJ databases">
        <title>The complete chloroplast genome sequence of Lithospermum erythrorhizon: insights into the phylogenetic relationship among Boraginaceae species and the maternal lineages of purple gromwells.</title>
        <authorList>
            <person name="Okada T."/>
            <person name="Watanabe K."/>
        </authorList>
    </citation>
    <scope>NUCLEOTIDE SEQUENCE [LARGE SCALE GENOMIC DNA]</scope>
</reference>
<organism evidence="1 2">
    <name type="scientific">Lithospermum erythrorhizon</name>
    <name type="common">Purple gromwell</name>
    <name type="synonym">Lithospermum officinale var. erythrorhizon</name>
    <dbReference type="NCBI Taxonomy" id="34254"/>
    <lineage>
        <taxon>Eukaryota</taxon>
        <taxon>Viridiplantae</taxon>
        <taxon>Streptophyta</taxon>
        <taxon>Embryophyta</taxon>
        <taxon>Tracheophyta</taxon>
        <taxon>Spermatophyta</taxon>
        <taxon>Magnoliopsida</taxon>
        <taxon>eudicotyledons</taxon>
        <taxon>Gunneridae</taxon>
        <taxon>Pentapetalae</taxon>
        <taxon>asterids</taxon>
        <taxon>lamiids</taxon>
        <taxon>Boraginales</taxon>
        <taxon>Boraginaceae</taxon>
        <taxon>Boraginoideae</taxon>
        <taxon>Lithospermeae</taxon>
        <taxon>Lithospermum</taxon>
    </lineage>
</organism>
<accession>A0AAV3RHH6</accession>
<gene>
    <name evidence="1" type="ORF">LIER_27867</name>
</gene>
<evidence type="ECO:0000313" key="2">
    <source>
        <dbReference type="Proteomes" id="UP001454036"/>
    </source>
</evidence>